<evidence type="ECO:0000313" key="2">
    <source>
        <dbReference type="EMBL" id="GAP00137.1"/>
    </source>
</evidence>
<name>A0A0K8MHU4_9LACO</name>
<dbReference type="InterPro" id="IPR024529">
    <property type="entry name" value="ECF_trnsprt_substrate-spec"/>
</dbReference>
<feature type="transmembrane region" description="Helical" evidence="1">
    <location>
        <begin position="49"/>
        <end position="74"/>
    </location>
</feature>
<dbReference type="GO" id="GO:0022857">
    <property type="term" value="F:transmembrane transporter activity"/>
    <property type="evidence" value="ECO:0007669"/>
    <property type="project" value="InterPro"/>
</dbReference>
<feature type="transmembrane region" description="Helical" evidence="1">
    <location>
        <begin position="120"/>
        <end position="149"/>
    </location>
</feature>
<keyword evidence="1" id="KW-0472">Membrane</keyword>
<feature type="transmembrane region" description="Helical" evidence="1">
    <location>
        <begin position="161"/>
        <end position="192"/>
    </location>
</feature>
<keyword evidence="3" id="KW-1185">Reference proteome</keyword>
<keyword evidence="1" id="KW-1133">Transmembrane helix</keyword>
<evidence type="ECO:0000256" key="1">
    <source>
        <dbReference type="SAM" id="Phobius"/>
    </source>
</evidence>
<proteinExistence type="predicted"/>
<dbReference type="Proteomes" id="UP000253891">
    <property type="component" value="Unassembled WGS sequence"/>
</dbReference>
<gene>
    <name evidence="2" type="primary">panP</name>
    <name evidence="2" type="ORF">FFIC_281440</name>
</gene>
<dbReference type="EMBL" id="DF968005">
    <property type="protein sequence ID" value="GAP00137.1"/>
    <property type="molecule type" value="Genomic_DNA"/>
</dbReference>
<dbReference type="OrthoDB" id="9813540at2"/>
<accession>A0A0K8MHU4</accession>
<keyword evidence="1" id="KW-0812">Transmembrane</keyword>
<organism evidence="2 3">
    <name type="scientific">Fructobacillus ficulneus</name>
    <dbReference type="NCBI Taxonomy" id="157463"/>
    <lineage>
        <taxon>Bacteria</taxon>
        <taxon>Bacillati</taxon>
        <taxon>Bacillota</taxon>
        <taxon>Bacilli</taxon>
        <taxon>Lactobacillales</taxon>
        <taxon>Lactobacillaceae</taxon>
        <taxon>Fructobacillus</taxon>
    </lineage>
</organism>
<evidence type="ECO:0000313" key="3">
    <source>
        <dbReference type="Proteomes" id="UP000253891"/>
    </source>
</evidence>
<protein>
    <submittedName>
        <fullName evidence="2">Substrate-specific component PanP of predicted pantothenate ECF transporter</fullName>
    </submittedName>
</protein>
<sequence length="202" mass="21649">MSSMKNKRFVATTFFVALVLLQSFIPFLGSLPLGAFFLGASVTIVPMTVVIAGLVLGTRSGLIVGLFWGLTSWVRNLSHPGTVGSLIFSNPITALVPRILVGVMAGYLATHLLKKYRSTWWTMFGLGALGAFLNTVLVILSTTVGFKILNVSSHGIPKDHLFSWLVGILAFNSGFEMIANGILVMVIGGVLVKSLPDLRPSK</sequence>
<dbReference type="Gene3D" id="1.10.1760.20">
    <property type="match status" value="1"/>
</dbReference>
<dbReference type="STRING" id="157463.GCA_001047075_01046"/>
<dbReference type="Pfam" id="PF12822">
    <property type="entry name" value="ECF_trnsprt"/>
    <property type="match status" value="1"/>
</dbReference>
<reference evidence="2 3" key="1">
    <citation type="journal article" date="2015" name="BMC Genomics">
        <title>Comparative genomics of Fructobacillus spp. and Leuconostoc spp. reveals niche-specific evolution of Fructobacillus spp.</title>
        <authorList>
            <person name="Endo A."/>
            <person name="Tanizawa Y."/>
            <person name="Tanaka N."/>
            <person name="Maeno S."/>
            <person name="Kumar H."/>
            <person name="Shiwa Y."/>
            <person name="Okada S."/>
            <person name="Yoshikawa H."/>
            <person name="Dicks L."/>
            <person name="Nakagawa J."/>
            <person name="Arita M."/>
        </authorList>
    </citation>
    <scope>NUCLEOTIDE SEQUENCE [LARGE SCALE GENOMIC DNA]</scope>
    <source>
        <strain evidence="2 3">JCM 12225</strain>
    </source>
</reference>
<dbReference type="AlphaFoldDB" id="A0A0K8MHU4"/>
<feature type="transmembrane region" description="Helical" evidence="1">
    <location>
        <begin position="86"/>
        <end position="108"/>
    </location>
</feature>